<reference evidence="2 3" key="1">
    <citation type="submission" date="2021-03" db="EMBL/GenBank/DDBJ databases">
        <title>Genomic Encyclopedia of Type Strains, Phase IV (KMG-IV): sequencing the most valuable type-strain genomes for metagenomic binning, comparative biology and taxonomic classification.</title>
        <authorList>
            <person name="Goeker M."/>
        </authorList>
    </citation>
    <scope>NUCLEOTIDE SEQUENCE [LARGE SCALE GENOMIC DNA]</scope>
    <source>
        <strain evidence="2 3">DSM 27138</strain>
    </source>
</reference>
<dbReference type="RefSeq" id="WP_209466488.1">
    <property type="nucleotide sequence ID" value="NZ_JAGGLG010000012.1"/>
</dbReference>
<dbReference type="EMBL" id="JAGGLG010000012">
    <property type="protein sequence ID" value="MBP2018362.1"/>
    <property type="molecule type" value="Genomic_DNA"/>
</dbReference>
<feature type="signal peptide" evidence="1">
    <location>
        <begin position="1"/>
        <end position="31"/>
    </location>
</feature>
<protein>
    <recommendedName>
        <fullName evidence="4">PepSY domain-containing protein</fullName>
    </recommendedName>
</protein>
<sequence>MRGRRPAGWAAALAALAAGLAALPASPPPPAVPAVAVTAGHGQPVPADWVPPLDSVASLRLSLRAPAGPAEAPLPLYTTHPDHRPTIAVVLDLLLGSRLAPGAAVASPKGPVLQIALRRGEPVAVQPAGDCPGFSSESGHGFACPPSPSDVILRRGDGRQVRLFNPQMAAWLQEGWREHVPTGEPALLDREAAIALAREQSRLPGWQASFVDAYPVERPGEIEVRRAWLLEAELPAGQRIRLVVDALTGEVLRLVQLEAME</sequence>
<name>A0ABS4JS50_9FIRM</name>
<proteinExistence type="predicted"/>
<dbReference type="Proteomes" id="UP001519289">
    <property type="component" value="Unassembled WGS sequence"/>
</dbReference>
<keyword evidence="1" id="KW-0732">Signal</keyword>
<organism evidence="2 3">
    <name type="scientific">Symbiobacterium terraclitae</name>
    <dbReference type="NCBI Taxonomy" id="557451"/>
    <lineage>
        <taxon>Bacteria</taxon>
        <taxon>Bacillati</taxon>
        <taxon>Bacillota</taxon>
        <taxon>Clostridia</taxon>
        <taxon>Eubacteriales</taxon>
        <taxon>Symbiobacteriaceae</taxon>
        <taxon>Symbiobacterium</taxon>
    </lineage>
</organism>
<evidence type="ECO:0008006" key="4">
    <source>
        <dbReference type="Google" id="ProtNLM"/>
    </source>
</evidence>
<feature type="chain" id="PRO_5045795715" description="PepSY domain-containing protein" evidence="1">
    <location>
        <begin position="32"/>
        <end position="261"/>
    </location>
</feature>
<comment type="caution">
    <text evidence="2">The sequence shown here is derived from an EMBL/GenBank/DDBJ whole genome shotgun (WGS) entry which is preliminary data.</text>
</comment>
<evidence type="ECO:0000256" key="1">
    <source>
        <dbReference type="SAM" id="SignalP"/>
    </source>
</evidence>
<gene>
    <name evidence="2" type="ORF">J2Z79_001770</name>
</gene>
<accession>A0ABS4JS50</accession>
<keyword evidence="3" id="KW-1185">Reference proteome</keyword>
<evidence type="ECO:0000313" key="2">
    <source>
        <dbReference type="EMBL" id="MBP2018362.1"/>
    </source>
</evidence>
<evidence type="ECO:0000313" key="3">
    <source>
        <dbReference type="Proteomes" id="UP001519289"/>
    </source>
</evidence>